<organism evidence="2 3">
    <name type="scientific">Citrobacter meridianamericanus</name>
    <dbReference type="NCBI Taxonomy" id="2894201"/>
    <lineage>
        <taxon>Bacteria</taxon>
        <taxon>Pseudomonadati</taxon>
        <taxon>Pseudomonadota</taxon>
        <taxon>Gammaproteobacteria</taxon>
        <taxon>Enterobacterales</taxon>
        <taxon>Enterobacteriaceae</taxon>
        <taxon>Citrobacter</taxon>
    </lineage>
</organism>
<dbReference type="SUPFAM" id="SSF53300">
    <property type="entry name" value="vWA-like"/>
    <property type="match status" value="1"/>
</dbReference>
<reference evidence="2" key="1">
    <citation type="submission" date="2021-11" db="EMBL/GenBank/DDBJ databases">
        <title>Citrobacter meridianamericanus sp. nov. isolated from soil.</title>
        <authorList>
            <person name="Furlan J.P.R."/>
            <person name="Stehling E.G."/>
        </authorList>
    </citation>
    <scope>NUCLEOTIDE SEQUENCE</scope>
    <source>
        <strain evidence="2">BR102</strain>
    </source>
</reference>
<sequence length="616" mass="68071">MKMYNKFHIRRFIRGGNAGVSIMFAIILPVLIATFSLGIDGSRFLIKRARLADALSQGSFAVASTNSNLTTEPEKIEGKELVKSYINYYIPSKELDESTLAVSANIDVDPDDSTKVNSIEYVATAKIIAHPIIDGISRALPGFNKNVPIIADENNGIVRKTIGGVNVESDIVFAVDFSGSMLTITENGKTRIGILREVVIDLATQIDSEKSKSKISIVPFDIAIPIKLEEKNEAGGDRIGCLMPYKLKSTYQIDYSFWANKKVDWKFSLLNDAEVSREEFVKRYLDLKRYDYYSKIISLALWFKDGVWGPPSKDYTQFCTTNTAYDSLVASGKLNSNPLSCEANELVSVTSSPNLAEIKNSYKVIEDYYISMEMNKYSGVVSSDFIDYSGTLSDSHLFNERAMSLFEAPFASISMGNLFKNACMSGFNINSKMGISIPAGHPSGTDDYYQVNLSSVRQNAYVIPLTNEKQEIAKINNMTPVFNASNAATDIISGLLYSAHEVVKGDNPRKIIVIVTDGATLDDMKKIESNFLASGICKKISDGILRKSSTTKEVKIFFVSIYNDQAVLSDWRKNCVGDDGAFIATDYSELKNVITDVLNQEPGGLKFINKSDMIVP</sequence>
<feature type="transmembrane region" description="Helical" evidence="1">
    <location>
        <begin position="20"/>
        <end position="39"/>
    </location>
</feature>
<evidence type="ECO:0000256" key="1">
    <source>
        <dbReference type="SAM" id="Phobius"/>
    </source>
</evidence>
<evidence type="ECO:0000313" key="2">
    <source>
        <dbReference type="EMBL" id="MCO5780342.1"/>
    </source>
</evidence>
<gene>
    <name evidence="2" type="ORF">LOD26_03210</name>
</gene>
<keyword evidence="1" id="KW-0472">Membrane</keyword>
<keyword evidence="1" id="KW-1133">Transmembrane helix</keyword>
<accession>A0ABT1B3B6</accession>
<dbReference type="Proteomes" id="UP001139290">
    <property type="component" value="Unassembled WGS sequence"/>
</dbReference>
<comment type="caution">
    <text evidence="2">The sequence shown here is derived from an EMBL/GenBank/DDBJ whole genome shotgun (WGS) entry which is preliminary data.</text>
</comment>
<dbReference type="RefSeq" id="WP_252837798.1">
    <property type="nucleotide sequence ID" value="NZ_JAJJVQ010000001.1"/>
</dbReference>
<evidence type="ECO:0000313" key="3">
    <source>
        <dbReference type="Proteomes" id="UP001139290"/>
    </source>
</evidence>
<dbReference type="Gene3D" id="3.40.50.410">
    <property type="entry name" value="von Willebrand factor, type A domain"/>
    <property type="match status" value="2"/>
</dbReference>
<keyword evidence="1" id="KW-0812">Transmembrane</keyword>
<proteinExistence type="predicted"/>
<keyword evidence="3" id="KW-1185">Reference proteome</keyword>
<name>A0ABT1B3B6_9ENTR</name>
<dbReference type="EMBL" id="JAJJVQ010000001">
    <property type="protein sequence ID" value="MCO5780342.1"/>
    <property type="molecule type" value="Genomic_DNA"/>
</dbReference>
<dbReference type="InterPro" id="IPR036465">
    <property type="entry name" value="vWFA_dom_sf"/>
</dbReference>
<protein>
    <submittedName>
        <fullName evidence="2">Pilus assembly protein</fullName>
    </submittedName>
</protein>